<dbReference type="Proteomes" id="UP000326505">
    <property type="component" value="Chromosome"/>
</dbReference>
<dbReference type="InterPro" id="IPR001680">
    <property type="entry name" value="WD40_rpt"/>
</dbReference>
<dbReference type="InterPro" id="IPR049052">
    <property type="entry name" value="nSTAND1"/>
</dbReference>
<dbReference type="InterPro" id="IPR015943">
    <property type="entry name" value="WD40/YVTN_repeat-like_dom_sf"/>
</dbReference>
<dbReference type="SMART" id="SM00320">
    <property type="entry name" value="WD40"/>
    <property type="match status" value="7"/>
</dbReference>
<dbReference type="SUPFAM" id="SSF52540">
    <property type="entry name" value="P-loop containing nucleoside triphosphate hydrolases"/>
    <property type="match status" value="1"/>
</dbReference>
<organism evidence="3 4">
    <name type="scientific">Streptomyces spectabilis</name>
    <dbReference type="NCBI Taxonomy" id="68270"/>
    <lineage>
        <taxon>Bacteria</taxon>
        <taxon>Bacillati</taxon>
        <taxon>Actinomycetota</taxon>
        <taxon>Actinomycetes</taxon>
        <taxon>Kitasatosporales</taxon>
        <taxon>Streptomycetaceae</taxon>
        <taxon>Streptomyces</taxon>
    </lineage>
</organism>
<dbReference type="Gene3D" id="2.130.10.10">
    <property type="entry name" value="YVTN repeat-like/Quinoprotein amine dehydrogenase"/>
    <property type="match status" value="4"/>
</dbReference>
<dbReference type="PROSITE" id="PS50082">
    <property type="entry name" value="WD_REPEATS_2"/>
    <property type="match status" value="1"/>
</dbReference>
<dbReference type="InterPro" id="IPR011047">
    <property type="entry name" value="Quinoprotein_ADH-like_sf"/>
</dbReference>
<proteinExistence type="predicted"/>
<dbReference type="PANTHER" id="PTHR19879">
    <property type="entry name" value="TRANSCRIPTION INITIATION FACTOR TFIID"/>
    <property type="match status" value="1"/>
</dbReference>
<dbReference type="EMBL" id="CP023690">
    <property type="protein sequence ID" value="QEV57536.1"/>
    <property type="molecule type" value="Genomic_DNA"/>
</dbReference>
<dbReference type="SMART" id="SM00530">
    <property type="entry name" value="HTH_XRE"/>
    <property type="match status" value="1"/>
</dbReference>
<dbReference type="Pfam" id="PF00400">
    <property type="entry name" value="WD40"/>
    <property type="match status" value="1"/>
</dbReference>
<dbReference type="KEGG" id="sspb:CP982_01365"/>
<keyword evidence="1" id="KW-0853">WD repeat</keyword>
<dbReference type="AlphaFoldDB" id="A0A5P2X4Q5"/>
<evidence type="ECO:0000259" key="2">
    <source>
        <dbReference type="SMART" id="SM00530"/>
    </source>
</evidence>
<dbReference type="Pfam" id="PF20703">
    <property type="entry name" value="nSTAND1"/>
    <property type="match status" value="1"/>
</dbReference>
<dbReference type="PROSITE" id="PS50294">
    <property type="entry name" value="WD_REPEATS_REGION"/>
    <property type="match status" value="1"/>
</dbReference>
<evidence type="ECO:0000313" key="4">
    <source>
        <dbReference type="Proteomes" id="UP000326505"/>
    </source>
</evidence>
<accession>A0A5P2X4Q5</accession>
<feature type="repeat" description="WD" evidence="1">
    <location>
        <begin position="1140"/>
        <end position="1181"/>
    </location>
</feature>
<dbReference type="SUPFAM" id="SSF69322">
    <property type="entry name" value="Tricorn protease domain 2"/>
    <property type="match status" value="1"/>
</dbReference>
<dbReference type="InterPro" id="IPR027417">
    <property type="entry name" value="P-loop_NTPase"/>
</dbReference>
<gene>
    <name evidence="3" type="ORF">CP982_01365</name>
</gene>
<name>A0A5P2X4Q5_STRST</name>
<dbReference type="PANTHER" id="PTHR19879:SF9">
    <property type="entry name" value="TRANSCRIPTION INITIATION FACTOR TFIID SUBUNIT 5"/>
    <property type="match status" value="1"/>
</dbReference>
<protein>
    <submittedName>
        <fullName evidence="3">DNA-binding protein</fullName>
    </submittedName>
</protein>
<dbReference type="InterPro" id="IPR001387">
    <property type="entry name" value="Cro/C1-type_HTH"/>
</dbReference>
<feature type="domain" description="HTH cro/C1-type" evidence="2">
    <location>
        <begin position="21"/>
        <end position="77"/>
    </location>
</feature>
<evidence type="ECO:0000256" key="1">
    <source>
        <dbReference type="PROSITE-ProRule" id="PRU00221"/>
    </source>
</evidence>
<sequence>MGRKEKPVDPSAGPVQRFAFALRALRQEAGGIPYRDMSVKAGFSAAMLSRAAAGQKLPSLPLALAYVRACGGDEQEWEQRWHTAAGEQAVQVPDPSSDDSAAPYRGLARFEAGDAHLFFGREALTDHLMARTAEHRLMVVVGPSGSGKSSLLRAGLIPRLRGVEGQARPAAVRILTPGATPARTHAKACVPSADEGDTWLVVDQLEEVFTVCQDAQERAAFLDLLLTAAEPHSRLHVVLGVRADFYAHCLAHPELATAIRESSLPVGPMNGGELRAAIVKPAQAEGLIVERALTARLVAEVEGEPGSLPLLSHALLETWRRRRGRTLTVEAYEQSGGIRGAIAQTAEDLYTRMTAAQAAHARRILLRLITPGDGTQDTRRPVDREELDLTDPDGAAPTRVLTDLAAARLITVDDDTVDLAHEALITAWPRLRGWIEEERERLRTQRRLTEAARAWGESARDPGALYRGTRLAAAEELLDDPAQLTSLERSFVTASRIAHTREHRRRRRLRTALAAVLVLALVAGATAWQQNRVNSRQHQEAQARRIAAVATSMRTSDPVKAMQLSVASWKLADTTETRAALLGAMTQKEKDAFRIPPPGTAEPNHHLTASGRRLLSVDSGRVREWDMETGRPTHTYRGIGKQEPLDEGLLSADGRTLAMNVEDGVRLWDVRAGRAMGTLPGVAPSTWDFSPSGQLLVIADDVTAGVVAVDESGRVAEGTASDAVTQVWDVRSRRMLLRLTDRGGKAPLLNMAVSPDDSHLAVCREQRRPELWDIRTGRRLTTKIKATCGEGQAAFTSDSRKLVLSTATGIRLWDLASGRQLARIKTPAPEALRVSADGEFVAAVADNEILLWRFSSPGTPVFRYPVANERPTQLALDTTRGTIRYVNGGGTVVRTLSLGRSTSKSWQQKARKSAQLSPDGRTLAAVREHGSTPTLDLVDVRSGSSRGSHGRALGEPCPKQSTYCHDHIVFSQDSRYTAHVRLWEGPSPTDTPPGRITVVNTRTGRTHARLNVPAEGLSWLTFSADGRTLIVSRTLMDHSLEFWDIRTKRRLKTLPGPDSDSRLTARHDGNKLISEAGDVVELPSGRMTKKALAADELATLAFSPDGTYLAAGDVMGGVTLWDGEVRKQIGVLPGLSDTPRSGRHETLTALAFSADGRLLAVAGGAGTIRLWDVPSSQLLGTSLPTAGDTITSLAFSPDSRTLYATGRHVPLQRHDIDPATLATQVCRRAGSGLSRTDWATHLHDVPYRDTC</sequence>
<dbReference type="GO" id="GO:0003677">
    <property type="term" value="F:DNA binding"/>
    <property type="evidence" value="ECO:0007669"/>
    <property type="project" value="UniProtKB-KW"/>
</dbReference>
<keyword evidence="3" id="KW-0238">DNA-binding</keyword>
<dbReference type="Gene3D" id="3.40.50.300">
    <property type="entry name" value="P-loop containing nucleotide triphosphate hydrolases"/>
    <property type="match status" value="1"/>
</dbReference>
<evidence type="ECO:0000313" key="3">
    <source>
        <dbReference type="EMBL" id="QEV57536.1"/>
    </source>
</evidence>
<dbReference type="SUPFAM" id="SSF50998">
    <property type="entry name" value="Quinoprotein alcohol dehydrogenase-like"/>
    <property type="match status" value="1"/>
</dbReference>
<reference evidence="3 4" key="1">
    <citation type="submission" date="2017-09" db="EMBL/GenBank/DDBJ databases">
        <authorList>
            <person name="Lee N."/>
            <person name="Cho B.-K."/>
        </authorList>
    </citation>
    <scope>NUCLEOTIDE SEQUENCE [LARGE SCALE GENOMIC DNA]</scope>
    <source>
        <strain evidence="3 4">ATCC 27465</strain>
    </source>
</reference>
<dbReference type="OrthoDB" id="134501at2"/>